<keyword evidence="3" id="KW-1185">Reference proteome</keyword>
<dbReference type="AlphaFoldDB" id="A0A9X3F235"/>
<organism evidence="2 3">
    <name type="scientific">Nannocystis pusilla</name>
    <dbReference type="NCBI Taxonomy" id="889268"/>
    <lineage>
        <taxon>Bacteria</taxon>
        <taxon>Pseudomonadati</taxon>
        <taxon>Myxococcota</taxon>
        <taxon>Polyangia</taxon>
        <taxon>Nannocystales</taxon>
        <taxon>Nannocystaceae</taxon>
        <taxon>Nannocystis</taxon>
    </lineage>
</organism>
<evidence type="ECO:0000313" key="2">
    <source>
        <dbReference type="EMBL" id="MCY1010038.1"/>
    </source>
</evidence>
<comment type="caution">
    <text evidence="2">The sequence shown here is derived from an EMBL/GenBank/DDBJ whole genome shotgun (WGS) entry which is preliminary data.</text>
</comment>
<proteinExistence type="predicted"/>
<sequence length="53" mass="5658">MRDIAPAQLEQDLVEMGLQAGPLAPEAFAEPAEALAAPRSTVTPTWRARGRAE</sequence>
<accession>A0A9X3F235</accession>
<reference evidence="2" key="1">
    <citation type="submission" date="2022-11" db="EMBL/GenBank/DDBJ databases">
        <title>Minimal conservation of predation-associated metabolite biosynthetic gene clusters underscores biosynthetic potential of Myxococcota including descriptions for ten novel species: Archangium lansinium sp. nov., Myxococcus landrumus sp. nov., Nannocystis bai.</title>
        <authorList>
            <person name="Ahearne A."/>
            <person name="Stevens C."/>
            <person name="Phillips K."/>
        </authorList>
    </citation>
    <scope>NUCLEOTIDE SEQUENCE</scope>
    <source>
        <strain evidence="2">Na p29</strain>
    </source>
</reference>
<feature type="region of interest" description="Disordered" evidence="1">
    <location>
        <begin position="32"/>
        <end position="53"/>
    </location>
</feature>
<evidence type="ECO:0000313" key="3">
    <source>
        <dbReference type="Proteomes" id="UP001150924"/>
    </source>
</evidence>
<name>A0A9X3F235_9BACT</name>
<gene>
    <name evidence="2" type="ORF">OV079_31640</name>
</gene>
<dbReference type="RefSeq" id="WP_267772825.1">
    <property type="nucleotide sequence ID" value="NZ_JAPNKE010000002.1"/>
</dbReference>
<protein>
    <submittedName>
        <fullName evidence="2">Uncharacterized protein</fullName>
    </submittedName>
</protein>
<evidence type="ECO:0000256" key="1">
    <source>
        <dbReference type="SAM" id="MobiDB-lite"/>
    </source>
</evidence>
<dbReference type="Proteomes" id="UP001150924">
    <property type="component" value="Unassembled WGS sequence"/>
</dbReference>
<dbReference type="EMBL" id="JAPNKE010000002">
    <property type="protein sequence ID" value="MCY1010038.1"/>
    <property type="molecule type" value="Genomic_DNA"/>
</dbReference>